<dbReference type="PROSITE" id="PS51257">
    <property type="entry name" value="PROKAR_LIPOPROTEIN"/>
    <property type="match status" value="1"/>
</dbReference>
<comment type="caution">
    <text evidence="4">The sequence shown here is derived from an EMBL/GenBank/DDBJ whole genome shotgun (WGS) entry which is preliminary data.</text>
</comment>
<feature type="domain" description="Peptidase S33 tripeptidyl aminopeptidase-like C-terminal" evidence="3">
    <location>
        <begin position="420"/>
        <end position="518"/>
    </location>
</feature>
<organism evidence="4 5">
    <name type="scientific">Longimycelium tulufanense</name>
    <dbReference type="NCBI Taxonomy" id="907463"/>
    <lineage>
        <taxon>Bacteria</taxon>
        <taxon>Bacillati</taxon>
        <taxon>Actinomycetota</taxon>
        <taxon>Actinomycetes</taxon>
        <taxon>Pseudonocardiales</taxon>
        <taxon>Pseudonocardiaceae</taxon>
        <taxon>Longimycelium</taxon>
    </lineage>
</organism>
<dbReference type="RefSeq" id="WP_189057842.1">
    <property type="nucleotide sequence ID" value="NZ_BMMK01000011.1"/>
</dbReference>
<dbReference type="InterPro" id="IPR013595">
    <property type="entry name" value="Pept_S33_TAP-like_C"/>
</dbReference>
<name>A0A8J3C8P4_9PSEU</name>
<dbReference type="Pfam" id="PF00561">
    <property type="entry name" value="Abhydrolase_1"/>
    <property type="match status" value="1"/>
</dbReference>
<dbReference type="InterPro" id="IPR000073">
    <property type="entry name" value="AB_hydrolase_1"/>
</dbReference>
<protein>
    <submittedName>
        <fullName evidence="4">Peptidase</fullName>
    </submittedName>
</protein>
<reference evidence="4" key="2">
    <citation type="submission" date="2020-09" db="EMBL/GenBank/DDBJ databases">
        <authorList>
            <person name="Sun Q."/>
            <person name="Zhou Y."/>
        </authorList>
    </citation>
    <scope>NUCLEOTIDE SEQUENCE</scope>
    <source>
        <strain evidence="4">CGMCC 4.5737</strain>
    </source>
</reference>
<evidence type="ECO:0000313" key="5">
    <source>
        <dbReference type="Proteomes" id="UP000637578"/>
    </source>
</evidence>
<accession>A0A8J3C8P4</accession>
<dbReference type="Gene3D" id="3.40.50.1820">
    <property type="entry name" value="alpha/beta hydrolase"/>
    <property type="match status" value="1"/>
</dbReference>
<evidence type="ECO:0000259" key="2">
    <source>
        <dbReference type="Pfam" id="PF00561"/>
    </source>
</evidence>
<proteinExistence type="predicted"/>
<reference evidence="4" key="1">
    <citation type="journal article" date="2014" name="Int. J. Syst. Evol. Microbiol.">
        <title>Complete genome sequence of Corynebacterium casei LMG S-19264T (=DSM 44701T), isolated from a smear-ripened cheese.</title>
        <authorList>
            <consortium name="US DOE Joint Genome Institute (JGI-PGF)"/>
            <person name="Walter F."/>
            <person name="Albersmeier A."/>
            <person name="Kalinowski J."/>
            <person name="Ruckert C."/>
        </authorList>
    </citation>
    <scope>NUCLEOTIDE SEQUENCE</scope>
    <source>
        <strain evidence="4">CGMCC 4.5737</strain>
    </source>
</reference>
<keyword evidence="5" id="KW-1185">Reference proteome</keyword>
<dbReference type="Proteomes" id="UP000637578">
    <property type="component" value="Unassembled WGS sequence"/>
</dbReference>
<feature type="domain" description="AB hydrolase-1" evidence="2">
    <location>
        <begin position="145"/>
        <end position="317"/>
    </location>
</feature>
<feature type="region of interest" description="Disordered" evidence="1">
    <location>
        <begin position="32"/>
        <end position="55"/>
    </location>
</feature>
<dbReference type="GO" id="GO:0003824">
    <property type="term" value="F:catalytic activity"/>
    <property type="evidence" value="ECO:0007669"/>
    <property type="project" value="UniProtKB-ARBA"/>
</dbReference>
<evidence type="ECO:0000313" key="4">
    <source>
        <dbReference type="EMBL" id="GGM55953.1"/>
    </source>
</evidence>
<dbReference type="InterPro" id="IPR029058">
    <property type="entry name" value="AB_hydrolase_fold"/>
</dbReference>
<evidence type="ECO:0000256" key="1">
    <source>
        <dbReference type="SAM" id="MobiDB-lite"/>
    </source>
</evidence>
<evidence type="ECO:0000259" key="3">
    <source>
        <dbReference type="Pfam" id="PF08386"/>
    </source>
</evidence>
<gene>
    <name evidence="4" type="ORF">GCM10012275_28850</name>
</gene>
<dbReference type="Pfam" id="PF08386">
    <property type="entry name" value="Abhydrolase_4"/>
    <property type="match status" value="1"/>
</dbReference>
<sequence length="520" mass="54384">MPRAAIRAAALLLPVALVALVSCTVGPSREVPVGLRGDGPGAQAPPPTGSAARPVPELEESTADLIDWSDCTELTKQRLGNDGGGGAQFRCGRLSVPLDPPERPGRGFMRLSLLKVGNGRVPLLVVNDTDGEPGTLHAARLASRMPEEMLRRFTLVGVDRRGTGGSNAPECVPDEQRHIITSFDPLTRDPERLQDLLDALRRGTQQCLLDLETNLSAFDAWRAAGDLDRVREALGVSRVNALASGTGSRVLTTYAHRFPSGVGRFVLDGVPDPTTDAVGRAEARAAAAERALDEFARDCVARGCPLGGDPKRAVHSLLDRLRGAPSSAGDVPVTAGTAIRALLAGLADRPRWPGLAESLAKAGNGDGSGIAAAVQPLVMGDGERAPTLDGIWMNSCNDTPTRVSFDRISALAGEWQQKYPTFGGYLVQTLMACSVWPQAKPLPPLRSVDAPPMVVVGTAVDPVTPLPGATHAAGELAGSVLVSWQGSGHGAFPTSPCVTTAVQRFLLDGTVPVNGMNCPP</sequence>
<dbReference type="AlphaFoldDB" id="A0A8J3C8P4"/>
<dbReference type="SUPFAM" id="SSF53474">
    <property type="entry name" value="alpha/beta-Hydrolases"/>
    <property type="match status" value="1"/>
</dbReference>
<dbReference type="EMBL" id="BMMK01000011">
    <property type="protein sequence ID" value="GGM55953.1"/>
    <property type="molecule type" value="Genomic_DNA"/>
</dbReference>